<keyword evidence="4" id="KW-0520">NAD</keyword>
<sequence length="1687" mass="190521">MTTQPVSSSSSSSSSFTHDSSWTYDVFLSFRGEDTRTNFTDHLHEALVRKGIYTFIDRELVRGEEISPALVKAIEESRISLIVFSEKYASSRWCLDELVKILQCKQSKQQVVLPIFYKVDPTDVRNQKSKFGDAFEELIKRKFKNDKEKVLIWREALTEAANLSGHTFKDGEYETTFINNIVDGILSQVLSRTYWNVAKHPVGIHSRVQDVKKLLDVGGNGRRMVGIWGTSGIGKTTIAKAIWNAIAHKFEGRCFLENETLLHKILGGEWKIHSVDEGICVIKERLSHKKILLILDDVNQLKQLDNLAGVGWFGEGSRVITTTQDSGCHGIDLIYEVQKLNGNQDLELFSFSAFGTNKPPKDYLELAQRGLEYAQGIPLALTLLGSHLRNKDKDRWQDILDSYEGEPYTGIQKILQKSYDALENSVQQVFLDIACFFKGEAKDYVLQIVSNSKNKVSRDCIEVLIEKAMITIDNGRIQMHDLLEKLGKDIVHEECPNDPGKRSRLWFYEDVEQVLTESTGTRNIQGIMVNLPNPAKITLNPECFRNMVNLEIFINCNASLCGHINYLPNTLRLIHWDRCQLQSLPPNFQGNRLVEFNMPNGCQLQSLPPNFQGNHLVEFNMPCSHIRQLDGFNFKHLSKLTTMNLMGCQFLEKIPDLSGIPNIKYLDLTNCTRLVEVHGSVGFLDKLVELDLSGCVKLMRFGTTLRLKSLEELCLVGCETLESFPEIEVEMESLWCLDISGSGVRELPPSIAYLTGLRLLDLRGCFNLTRFATLRLKSLENLDLRNCKSLESFPEIEVEIESLRFLRISESGIRGLPPSIAYLTGLRLLDLRGCFNLTRFATLRLKSLEELDLSNCKSLESFPEIEVEMESLRVLRLSGSGIRGLPPSIAYLTGLRLLNLSGFFNLTRFATLRLKSLENLDLSNCKSLESFPEIEVEMESLRVLRLSGSGIRGLPPSIAYLTGLRLLDLRGCFNLTRFATLRLKSLENLDLSNCKSLESFPEIEVEMESLRVLRLSGSGIRGLPPSIAYLTGLRLLDLRGCFNLTRFATLRLKSLENLDLSNCKSLESFPEIEVEMESLWGLNISGSGVRELPPSIAYLTGLRLLDLRGCFNLTRFATLRMKSLKNLDLSDCKSLESFPEIEVEMESLRFLRLSGSGIRGLPPSIAYLTGLRLLDLRGCFNLTRFATLRLKSLEELDLSNCKSLESFPEIEVEMESLRVLRLSGSGIRGLPPSIAYLTGLRLLDLRGCFNLTRFATLRLKSLEELDLSDCKSLENFPEIEVEMESLWFLSISGSGVRELPSSIAYFTGLEILQADYCENFTVTGNSELLPNLYEFSLMGCNLSKISFLRLLCWSTVTELFLSQSNFVNLPISFSKFVNLRNLYLINCQSLLEIPEQVLPRRIEFVELDNCTSLEKIPKLAWVLLDNCTSLEKIPELPRKDDHMYLSLTNCVRLCGYDITEHIFLNQVSVSSPHSLFEIILPGDEVPKWFSCCKDATTVRQYLSCRYDAGCEVSFEIPPNLKWETLRLVLCAGNIGSAKILLNGKLVNVAHFELDAVHLYDECVELLESHVYLTSIPLLETRQSNRHARYVFEEPPTKQVNTCQVIFDLRGKVPAPVKIPCGVHLLGHRVADVSETDVVDHGPTQLLPDAMAVDDDIYDDQHQDCGQEASPIRLHGTSSTLVIMKLNG</sequence>
<dbReference type="Pfam" id="PF23282">
    <property type="entry name" value="WHD_ROQ1"/>
    <property type="match status" value="1"/>
</dbReference>
<dbReference type="InterPro" id="IPR058192">
    <property type="entry name" value="WHD_ROQ1-like"/>
</dbReference>
<dbReference type="InterPro" id="IPR042197">
    <property type="entry name" value="Apaf_helical"/>
</dbReference>
<dbReference type="InterPro" id="IPR027417">
    <property type="entry name" value="P-loop_NTPase"/>
</dbReference>
<dbReference type="SMART" id="SM00369">
    <property type="entry name" value="LRR_TYP"/>
    <property type="match status" value="6"/>
</dbReference>
<evidence type="ECO:0000313" key="6">
    <source>
        <dbReference type="EMBL" id="ONI21272.1"/>
    </source>
</evidence>
<dbReference type="InterPro" id="IPR036390">
    <property type="entry name" value="WH_DNA-bd_sf"/>
</dbReference>
<dbReference type="Gene3D" id="1.10.8.430">
    <property type="entry name" value="Helical domain of apoptotic protease-activating factors"/>
    <property type="match status" value="1"/>
</dbReference>
<dbReference type="Pfam" id="PF01582">
    <property type="entry name" value="TIR"/>
    <property type="match status" value="1"/>
</dbReference>
<evidence type="ECO:0000256" key="2">
    <source>
        <dbReference type="ARBA" id="ARBA00022737"/>
    </source>
</evidence>
<dbReference type="InterPro" id="IPR000157">
    <property type="entry name" value="TIR_dom"/>
</dbReference>
<organism evidence="6 7">
    <name type="scientific">Prunus persica</name>
    <name type="common">Peach</name>
    <name type="synonym">Amygdalus persica</name>
    <dbReference type="NCBI Taxonomy" id="3760"/>
    <lineage>
        <taxon>Eukaryota</taxon>
        <taxon>Viridiplantae</taxon>
        <taxon>Streptophyta</taxon>
        <taxon>Embryophyta</taxon>
        <taxon>Tracheophyta</taxon>
        <taxon>Spermatophyta</taxon>
        <taxon>Magnoliopsida</taxon>
        <taxon>eudicotyledons</taxon>
        <taxon>Gunneridae</taxon>
        <taxon>Pentapetalae</taxon>
        <taxon>rosids</taxon>
        <taxon>fabids</taxon>
        <taxon>Rosales</taxon>
        <taxon>Rosaceae</taxon>
        <taxon>Amygdaloideae</taxon>
        <taxon>Amygdaleae</taxon>
        <taxon>Prunus</taxon>
    </lineage>
</organism>
<proteinExistence type="predicted"/>
<keyword evidence="1" id="KW-0433">Leucine-rich repeat</keyword>
<dbReference type="PROSITE" id="PS50104">
    <property type="entry name" value="TIR"/>
    <property type="match status" value="1"/>
</dbReference>
<feature type="domain" description="TIR" evidence="5">
    <location>
        <begin position="22"/>
        <end position="189"/>
    </location>
</feature>
<dbReference type="PANTHER" id="PTHR11017">
    <property type="entry name" value="LEUCINE-RICH REPEAT-CONTAINING PROTEIN"/>
    <property type="match status" value="1"/>
</dbReference>
<keyword evidence="2" id="KW-0677">Repeat</keyword>
<evidence type="ECO:0000256" key="3">
    <source>
        <dbReference type="ARBA" id="ARBA00022821"/>
    </source>
</evidence>
<dbReference type="PRINTS" id="PR00364">
    <property type="entry name" value="DISEASERSIST"/>
</dbReference>
<dbReference type="InterPro" id="IPR002182">
    <property type="entry name" value="NB-ARC"/>
</dbReference>
<dbReference type="GO" id="GO:0043531">
    <property type="term" value="F:ADP binding"/>
    <property type="evidence" value="ECO:0007669"/>
    <property type="project" value="InterPro"/>
</dbReference>
<name>A0A251QBX4_PRUPE</name>
<dbReference type="SMART" id="SM00255">
    <property type="entry name" value="TIR"/>
    <property type="match status" value="1"/>
</dbReference>
<dbReference type="Proteomes" id="UP000006882">
    <property type="component" value="Chromosome G2"/>
</dbReference>
<dbReference type="PANTHER" id="PTHR11017:SF587">
    <property type="entry name" value="NB-ARC DOMAIN PROTEIN"/>
    <property type="match status" value="1"/>
</dbReference>
<dbReference type="SUPFAM" id="SSF52200">
    <property type="entry name" value="Toll/Interleukin receptor TIR domain"/>
    <property type="match status" value="1"/>
</dbReference>
<dbReference type="InterPro" id="IPR035897">
    <property type="entry name" value="Toll_tir_struct_dom_sf"/>
</dbReference>
<evidence type="ECO:0000313" key="7">
    <source>
        <dbReference type="Proteomes" id="UP000006882"/>
    </source>
</evidence>
<dbReference type="SMART" id="SM00367">
    <property type="entry name" value="LRR_CC"/>
    <property type="match status" value="8"/>
</dbReference>
<dbReference type="Gene3D" id="3.40.50.300">
    <property type="entry name" value="P-loop containing nucleotide triphosphate hydrolases"/>
    <property type="match status" value="1"/>
</dbReference>
<dbReference type="InterPro" id="IPR003591">
    <property type="entry name" value="Leu-rich_rpt_typical-subtyp"/>
</dbReference>
<dbReference type="STRING" id="3760.A0A251QBX4"/>
<accession>A0A251QBX4</accession>
<gene>
    <name evidence="6" type="ORF">PRUPE_2G057100</name>
</gene>
<dbReference type="SUPFAM" id="SSF46785">
    <property type="entry name" value="Winged helix' DNA-binding domain"/>
    <property type="match status" value="1"/>
</dbReference>
<keyword evidence="7" id="KW-1185">Reference proteome</keyword>
<keyword evidence="3" id="KW-0611">Plant defense</keyword>
<dbReference type="InterPro" id="IPR006553">
    <property type="entry name" value="Leu-rich_rpt_Cys-con_subtyp"/>
</dbReference>
<evidence type="ECO:0000259" key="5">
    <source>
        <dbReference type="PROSITE" id="PS50104"/>
    </source>
</evidence>
<dbReference type="Gene3D" id="3.80.10.10">
    <property type="entry name" value="Ribonuclease Inhibitor"/>
    <property type="match status" value="7"/>
</dbReference>
<dbReference type="EMBL" id="CM007652">
    <property type="protein sequence ID" value="ONI21272.1"/>
    <property type="molecule type" value="Genomic_DNA"/>
</dbReference>
<dbReference type="GO" id="GO:0006952">
    <property type="term" value="P:defense response"/>
    <property type="evidence" value="ECO:0007669"/>
    <property type="project" value="UniProtKB-KW"/>
</dbReference>
<dbReference type="InterPro" id="IPR044974">
    <property type="entry name" value="Disease_R_plants"/>
</dbReference>
<dbReference type="SUPFAM" id="SSF52058">
    <property type="entry name" value="L domain-like"/>
    <property type="match status" value="4"/>
</dbReference>
<protein>
    <recommendedName>
        <fullName evidence="5">TIR domain-containing protein</fullName>
    </recommendedName>
</protein>
<dbReference type="SUPFAM" id="SSF52540">
    <property type="entry name" value="P-loop containing nucleoside triphosphate hydrolases"/>
    <property type="match status" value="1"/>
</dbReference>
<dbReference type="GO" id="GO:0007165">
    <property type="term" value="P:signal transduction"/>
    <property type="evidence" value="ECO:0007669"/>
    <property type="project" value="InterPro"/>
</dbReference>
<evidence type="ECO:0000256" key="4">
    <source>
        <dbReference type="ARBA" id="ARBA00023027"/>
    </source>
</evidence>
<dbReference type="InterPro" id="IPR032675">
    <property type="entry name" value="LRR_dom_sf"/>
</dbReference>
<dbReference type="Gene3D" id="3.40.50.10140">
    <property type="entry name" value="Toll/interleukin-1 receptor homology (TIR) domain"/>
    <property type="match status" value="1"/>
</dbReference>
<dbReference type="FunFam" id="3.40.50.10140:FF:000007">
    <property type="entry name" value="Disease resistance protein (TIR-NBS-LRR class)"/>
    <property type="match status" value="1"/>
</dbReference>
<evidence type="ECO:0000256" key="1">
    <source>
        <dbReference type="ARBA" id="ARBA00022614"/>
    </source>
</evidence>
<reference evidence="6 7" key="1">
    <citation type="journal article" date="2013" name="Nat. Genet.">
        <title>The high-quality draft genome of peach (Prunus persica) identifies unique patterns of genetic diversity, domestication and genome evolution.</title>
        <authorList>
            <consortium name="International Peach Genome Initiative"/>
            <person name="Verde I."/>
            <person name="Abbott A.G."/>
            <person name="Scalabrin S."/>
            <person name="Jung S."/>
            <person name="Shu S."/>
            <person name="Marroni F."/>
            <person name="Zhebentyayeva T."/>
            <person name="Dettori M.T."/>
            <person name="Grimwood J."/>
            <person name="Cattonaro F."/>
            <person name="Zuccolo A."/>
            <person name="Rossini L."/>
            <person name="Jenkins J."/>
            <person name="Vendramin E."/>
            <person name="Meisel L.A."/>
            <person name="Decroocq V."/>
            <person name="Sosinski B."/>
            <person name="Prochnik S."/>
            <person name="Mitros T."/>
            <person name="Policriti A."/>
            <person name="Cipriani G."/>
            <person name="Dondini L."/>
            <person name="Ficklin S."/>
            <person name="Goodstein D.M."/>
            <person name="Xuan P."/>
            <person name="Del Fabbro C."/>
            <person name="Aramini V."/>
            <person name="Copetti D."/>
            <person name="Gonzalez S."/>
            <person name="Horner D.S."/>
            <person name="Falchi R."/>
            <person name="Lucas S."/>
            <person name="Mica E."/>
            <person name="Maldonado J."/>
            <person name="Lazzari B."/>
            <person name="Bielenberg D."/>
            <person name="Pirona R."/>
            <person name="Miculan M."/>
            <person name="Barakat A."/>
            <person name="Testolin R."/>
            <person name="Stella A."/>
            <person name="Tartarini S."/>
            <person name="Tonutti P."/>
            <person name="Arus P."/>
            <person name="Orellana A."/>
            <person name="Wells C."/>
            <person name="Main D."/>
            <person name="Vizzotto G."/>
            <person name="Silva H."/>
            <person name="Salamini F."/>
            <person name="Schmutz J."/>
            <person name="Morgante M."/>
            <person name="Rokhsar D.S."/>
        </authorList>
    </citation>
    <scope>NUCLEOTIDE SEQUENCE [LARGE SCALE GENOMIC DNA]</scope>
    <source>
        <strain evidence="7">cv. Nemared</strain>
    </source>
</reference>
<dbReference type="Pfam" id="PF00931">
    <property type="entry name" value="NB-ARC"/>
    <property type="match status" value="1"/>
</dbReference>
<dbReference type="Gramene" id="ONI21272">
    <property type="protein sequence ID" value="ONI21272"/>
    <property type="gene ID" value="PRUPE_2G057100"/>
</dbReference>